<keyword evidence="3" id="KW-1185">Reference proteome</keyword>
<dbReference type="InterPro" id="IPR042100">
    <property type="entry name" value="Bug_dom1"/>
</dbReference>
<dbReference type="Gene3D" id="3.40.190.10">
    <property type="entry name" value="Periplasmic binding protein-like II"/>
    <property type="match status" value="1"/>
</dbReference>
<dbReference type="Gene3D" id="3.40.190.150">
    <property type="entry name" value="Bordetella uptake gene, domain 1"/>
    <property type="match status" value="1"/>
</dbReference>
<gene>
    <name evidence="2" type="ORF">IXC47_08545</name>
</gene>
<evidence type="ECO:0000313" key="2">
    <source>
        <dbReference type="EMBL" id="MBF8177726.1"/>
    </source>
</evidence>
<name>A0ABS0ESA7_9BURK</name>
<comment type="similarity">
    <text evidence="1">Belongs to the UPF0065 (bug) family.</text>
</comment>
<dbReference type="EMBL" id="JADOEL010000005">
    <property type="protein sequence ID" value="MBF8177726.1"/>
    <property type="molecule type" value="Genomic_DNA"/>
</dbReference>
<evidence type="ECO:0000256" key="1">
    <source>
        <dbReference type="ARBA" id="ARBA00006987"/>
    </source>
</evidence>
<reference evidence="2 3" key="1">
    <citation type="submission" date="2020-11" db="EMBL/GenBank/DDBJ databases">
        <title>WGS of Herminiimonas contaminans strain Marseille-Q4544 isolated from planarians Schmidtea mediterranea.</title>
        <authorList>
            <person name="Kangale L."/>
        </authorList>
    </citation>
    <scope>NUCLEOTIDE SEQUENCE [LARGE SCALE GENOMIC DNA]</scope>
    <source>
        <strain evidence="2 3">Marseille-Q4544</strain>
    </source>
</reference>
<dbReference type="CDD" id="cd13578">
    <property type="entry name" value="PBP2_Bug27"/>
    <property type="match status" value="1"/>
</dbReference>
<protein>
    <submittedName>
        <fullName evidence="2">Tripartite tricarboxylate transporter substrate binding protein</fullName>
    </submittedName>
</protein>
<evidence type="ECO:0000313" key="3">
    <source>
        <dbReference type="Proteomes" id="UP000657372"/>
    </source>
</evidence>
<dbReference type="SUPFAM" id="SSF53850">
    <property type="entry name" value="Periplasmic binding protein-like II"/>
    <property type="match status" value="1"/>
</dbReference>
<dbReference type="RefSeq" id="WP_195875307.1">
    <property type="nucleotide sequence ID" value="NZ_JADOEL010000005.1"/>
</dbReference>
<proteinExistence type="inferred from homology"/>
<dbReference type="PANTHER" id="PTHR42928:SF5">
    <property type="entry name" value="BLR1237 PROTEIN"/>
    <property type="match status" value="1"/>
</dbReference>
<sequence>MTLSSRLSTPLVKHQRFFLHLIAGISALVVGSTALAAPADAYPDRLIKLVVPFPAGGPTDIVARPLAHDLSAQLKQTVVIENKGGAGGAIAADSVAKSPADGYTLLVGTVGTQAINAALYKKLPYDPAVDFTPLGVVAAAPVAIVVNAKSPYQTLADLVAAAKKKPASISFGSAGNGTPGHLTGEMFSTAAGIKFAHIPYRGSAPAVTDLLGQQIEVMFDPVQSVLPHIQSGKLRVLAISGAQRSPVLPQVPTVAESGYKQFEAEAWWAIYAPANLPAAIASQLSKNIAEIVASASFRDRLTSLGVTPVSIPPGPYARFGRNELEKWGKAVHESGAQID</sequence>
<comment type="caution">
    <text evidence="2">The sequence shown here is derived from an EMBL/GenBank/DDBJ whole genome shotgun (WGS) entry which is preliminary data.</text>
</comment>
<dbReference type="Proteomes" id="UP000657372">
    <property type="component" value="Unassembled WGS sequence"/>
</dbReference>
<accession>A0ABS0ESA7</accession>
<dbReference type="InterPro" id="IPR005064">
    <property type="entry name" value="BUG"/>
</dbReference>
<dbReference type="PIRSF" id="PIRSF017082">
    <property type="entry name" value="YflP"/>
    <property type="match status" value="1"/>
</dbReference>
<dbReference type="Pfam" id="PF03401">
    <property type="entry name" value="TctC"/>
    <property type="match status" value="1"/>
</dbReference>
<dbReference type="PANTHER" id="PTHR42928">
    <property type="entry name" value="TRICARBOXYLATE-BINDING PROTEIN"/>
    <property type="match status" value="1"/>
</dbReference>
<organism evidence="2 3">
    <name type="scientific">Herminiimonas contaminans</name>
    <dbReference type="NCBI Taxonomy" id="1111140"/>
    <lineage>
        <taxon>Bacteria</taxon>
        <taxon>Pseudomonadati</taxon>
        <taxon>Pseudomonadota</taxon>
        <taxon>Betaproteobacteria</taxon>
        <taxon>Burkholderiales</taxon>
        <taxon>Oxalobacteraceae</taxon>
        <taxon>Herminiimonas</taxon>
    </lineage>
</organism>